<evidence type="ECO:0000313" key="2">
    <source>
        <dbReference type="EMBL" id="CAL1672736.1"/>
    </source>
</evidence>
<dbReference type="AlphaFoldDB" id="A0AAV2MYR3"/>
<accession>A0AAV2MYR3</accession>
<protein>
    <submittedName>
        <fullName evidence="2">Uncharacterized protein</fullName>
    </submittedName>
</protein>
<proteinExistence type="predicted"/>
<dbReference type="EMBL" id="CAXIPU020000885">
    <property type="protein sequence ID" value="CAL1672736.1"/>
    <property type="molecule type" value="Genomic_DNA"/>
</dbReference>
<dbReference type="Proteomes" id="UP001497644">
    <property type="component" value="Unassembled WGS sequence"/>
</dbReference>
<feature type="region of interest" description="Disordered" evidence="1">
    <location>
        <begin position="62"/>
        <end position="84"/>
    </location>
</feature>
<evidence type="ECO:0000256" key="1">
    <source>
        <dbReference type="SAM" id="MobiDB-lite"/>
    </source>
</evidence>
<reference evidence="2" key="1">
    <citation type="submission" date="2024-04" db="EMBL/GenBank/DDBJ databases">
        <authorList>
            <consortium name="Molecular Ecology Group"/>
        </authorList>
    </citation>
    <scope>NUCLEOTIDE SEQUENCE</scope>
</reference>
<organism evidence="2 3">
    <name type="scientific">Lasius platythorax</name>
    <dbReference type="NCBI Taxonomy" id="488582"/>
    <lineage>
        <taxon>Eukaryota</taxon>
        <taxon>Metazoa</taxon>
        <taxon>Ecdysozoa</taxon>
        <taxon>Arthropoda</taxon>
        <taxon>Hexapoda</taxon>
        <taxon>Insecta</taxon>
        <taxon>Pterygota</taxon>
        <taxon>Neoptera</taxon>
        <taxon>Endopterygota</taxon>
        <taxon>Hymenoptera</taxon>
        <taxon>Apocrita</taxon>
        <taxon>Aculeata</taxon>
        <taxon>Formicoidea</taxon>
        <taxon>Formicidae</taxon>
        <taxon>Formicinae</taxon>
        <taxon>Lasius</taxon>
        <taxon>Lasius</taxon>
    </lineage>
</organism>
<evidence type="ECO:0000313" key="3">
    <source>
        <dbReference type="Proteomes" id="UP001497644"/>
    </source>
</evidence>
<keyword evidence="3" id="KW-1185">Reference proteome</keyword>
<comment type="caution">
    <text evidence="2">The sequence shown here is derived from an EMBL/GenBank/DDBJ whole genome shotgun (WGS) entry which is preliminary data.</text>
</comment>
<sequence>MTNCFVCGERTKERYELCVKKRGVETLLSASIARGDEEHERMLRTVDSVGMHPACYKDYADKRSGTKRRHSHETSRVSSSSTTVEPQVPPIFDFKNCCLFLHGKICGFVGGNKAPHENAMTCYVSHKKFALGYNFQTS</sequence>
<name>A0AAV2MYR3_9HYME</name>
<gene>
    <name evidence="2" type="ORF">LPLAT_LOCUS10634</name>
</gene>